<dbReference type="InterPro" id="IPR013783">
    <property type="entry name" value="Ig-like_fold"/>
</dbReference>
<comment type="catalytic activity">
    <reaction evidence="1">
        <text>Hydrolysis of terminal, non-reducing beta-D-glucosyl residues with release of beta-D-glucose.</text>
        <dbReference type="EC" id="3.2.1.21"/>
    </reaction>
</comment>
<keyword evidence="6" id="KW-0574">Periplasm</keyword>
<evidence type="ECO:0000256" key="6">
    <source>
        <dbReference type="ARBA" id="ARBA00022764"/>
    </source>
</evidence>
<gene>
    <name evidence="11" type="ORF">C8P63_101177</name>
</gene>
<feature type="domain" description="Fibronectin type III-like" evidence="10">
    <location>
        <begin position="623"/>
        <end position="692"/>
    </location>
</feature>
<dbReference type="Gene3D" id="3.40.50.1700">
    <property type="entry name" value="Glycoside hydrolase family 3 C-terminal domain"/>
    <property type="match status" value="1"/>
</dbReference>
<dbReference type="AlphaFoldDB" id="A0A2T6C9G0"/>
<evidence type="ECO:0000256" key="7">
    <source>
        <dbReference type="ARBA" id="ARBA00022801"/>
    </source>
</evidence>
<reference evidence="11 12" key="1">
    <citation type="submission" date="2018-04" db="EMBL/GenBank/DDBJ databases">
        <title>Genomic Encyclopedia of Archaeal and Bacterial Type Strains, Phase II (KMG-II): from individual species to whole genera.</title>
        <authorList>
            <person name="Goeker M."/>
        </authorList>
    </citation>
    <scope>NUCLEOTIDE SEQUENCE [LARGE SCALE GENOMIC DNA]</scope>
    <source>
        <strain evidence="11 12">DSM 45787</strain>
    </source>
</reference>
<dbReference type="GO" id="GO:0009251">
    <property type="term" value="P:glucan catabolic process"/>
    <property type="evidence" value="ECO:0007669"/>
    <property type="project" value="TreeGrafter"/>
</dbReference>
<dbReference type="FunFam" id="3.40.50.1700:FF:000004">
    <property type="entry name" value="Periplasmic beta-glucosidase"/>
    <property type="match status" value="1"/>
</dbReference>
<dbReference type="InterPro" id="IPR051915">
    <property type="entry name" value="Cellulose_Degrad_GH3"/>
</dbReference>
<dbReference type="Pfam" id="PF14310">
    <property type="entry name" value="Fn3-like"/>
    <property type="match status" value="1"/>
</dbReference>
<proteinExistence type="inferred from homology"/>
<dbReference type="InterPro" id="IPR036881">
    <property type="entry name" value="Glyco_hydro_3_C_sf"/>
</dbReference>
<dbReference type="Gene3D" id="2.60.40.10">
    <property type="entry name" value="Immunoglobulins"/>
    <property type="match status" value="1"/>
</dbReference>
<keyword evidence="7" id="KW-0378">Hydrolase</keyword>
<evidence type="ECO:0000256" key="5">
    <source>
        <dbReference type="ARBA" id="ARBA00022729"/>
    </source>
</evidence>
<organism evidence="11 12">
    <name type="scientific">Melghirimyces profundicolus</name>
    <dbReference type="NCBI Taxonomy" id="1242148"/>
    <lineage>
        <taxon>Bacteria</taxon>
        <taxon>Bacillati</taxon>
        <taxon>Bacillota</taxon>
        <taxon>Bacilli</taxon>
        <taxon>Bacillales</taxon>
        <taxon>Thermoactinomycetaceae</taxon>
        <taxon>Melghirimyces</taxon>
    </lineage>
</organism>
<dbReference type="InterPro" id="IPR026891">
    <property type="entry name" value="Fn3-like"/>
</dbReference>
<dbReference type="SMART" id="SM01217">
    <property type="entry name" value="Fn3_like"/>
    <property type="match status" value="1"/>
</dbReference>
<keyword evidence="8" id="KW-0326">Glycosidase</keyword>
<dbReference type="Pfam" id="PF01915">
    <property type="entry name" value="Glyco_hydro_3_C"/>
    <property type="match status" value="1"/>
</dbReference>
<dbReference type="SUPFAM" id="SSF51445">
    <property type="entry name" value="(Trans)glycosidases"/>
    <property type="match status" value="1"/>
</dbReference>
<comment type="caution">
    <text evidence="11">The sequence shown here is derived from an EMBL/GenBank/DDBJ whole genome shotgun (WGS) entry which is preliminary data.</text>
</comment>
<dbReference type="InterPro" id="IPR017853">
    <property type="entry name" value="GH"/>
</dbReference>
<dbReference type="FunFam" id="3.20.20.300:FF:000005">
    <property type="entry name" value="Periplasmic beta-glucosidase"/>
    <property type="match status" value="1"/>
</dbReference>
<dbReference type="GO" id="GO:0008422">
    <property type="term" value="F:beta-glucosidase activity"/>
    <property type="evidence" value="ECO:0007669"/>
    <property type="project" value="UniProtKB-EC"/>
</dbReference>
<dbReference type="EC" id="3.2.1.21" evidence="4"/>
<evidence type="ECO:0000256" key="8">
    <source>
        <dbReference type="ARBA" id="ARBA00023295"/>
    </source>
</evidence>
<dbReference type="SUPFAM" id="SSF52279">
    <property type="entry name" value="Beta-D-glucan exohydrolase, C-terminal domain"/>
    <property type="match status" value="1"/>
</dbReference>
<sequence length="704" mass="78069">MMRHTKDDTERKIEQYLSEMTLTEKIGQMTQRGKITEKEKQMLREGKIGSFLNLRGAENVYEIQRIAVEESRLGIPLIIGDDVIHGYKTIFPIPLAESCSWDPELIEDTAAIAAREASAAGIHWIFAPMVDIARDPRWGRIAEGAGEDPYLGGVIAGARVRGFQRNPSNQPRVAACPKHFAAYGLSEAGRDYNTVDVSDIRLRQVYFPPFRAALEAGAVTLMSAFNDLNGVPCTGNRRLLRDVLQEEWGFAGFVVSDWCSVDELVQHGYAATREEAAIHAVNAGTHMDMHSRVYTENLERLVQEGKVSEATVDDAVRRILRVKFWLGLFENPYPERKSKHPVFLCGAHREKAREAARKSIVLLKNEGSLLPLDRRTGSIAVIGPLAEARQDLMGCWAGQGDAEDVVSVLSGIRHKLGSRATLLHARGCGTDGDDRSGIGEAVRIARRSDVAVLVVGESAGMSGENRNRTSLELPGVQRDLVRAVFDTGTPVVLILINGRPLSISWEDRHIPAILEAWQPGTEAGHAIADILFGDANPSGKLSVTFPRTVGQVPIYYNHKHTGRPREKSYVDCPETPLYPFGYGLSYTRFEYRNLRLSKKATTLQTPLSVSVEVLNAGKFEGEETVQLYIGDMAASVTRPVKELKGFQKISLKPGERREVTFTLTPDHLGFYDEDGEFNLEPGRFKIWVGPHSAEGLEETFELLR</sequence>
<dbReference type="FunFam" id="2.60.40.10:FF:000495">
    <property type="entry name" value="Periplasmic beta-glucosidase"/>
    <property type="match status" value="1"/>
</dbReference>
<accession>A0A2T6C9G0</accession>
<dbReference type="OrthoDB" id="9805821at2"/>
<dbReference type="PANTHER" id="PTHR30620">
    <property type="entry name" value="PERIPLASMIC BETA-GLUCOSIDASE-RELATED"/>
    <property type="match status" value="1"/>
</dbReference>
<evidence type="ECO:0000256" key="3">
    <source>
        <dbReference type="ARBA" id="ARBA00005336"/>
    </source>
</evidence>
<evidence type="ECO:0000256" key="4">
    <source>
        <dbReference type="ARBA" id="ARBA00012744"/>
    </source>
</evidence>
<name>A0A2T6C9G0_9BACL</name>
<keyword evidence="12" id="KW-1185">Reference proteome</keyword>
<evidence type="ECO:0000313" key="11">
    <source>
        <dbReference type="EMBL" id="PTX64955.1"/>
    </source>
</evidence>
<dbReference type="GO" id="GO:0042597">
    <property type="term" value="C:periplasmic space"/>
    <property type="evidence" value="ECO:0007669"/>
    <property type="project" value="UniProtKB-SubCell"/>
</dbReference>
<dbReference type="Pfam" id="PF00933">
    <property type="entry name" value="Glyco_hydro_3"/>
    <property type="match status" value="1"/>
</dbReference>
<dbReference type="InterPro" id="IPR002772">
    <property type="entry name" value="Glyco_hydro_3_C"/>
</dbReference>
<dbReference type="NCBIfam" id="NF011678">
    <property type="entry name" value="PRK15098.1"/>
    <property type="match status" value="1"/>
</dbReference>
<dbReference type="InterPro" id="IPR001764">
    <property type="entry name" value="Glyco_hydro_3_N"/>
</dbReference>
<evidence type="ECO:0000256" key="9">
    <source>
        <dbReference type="ARBA" id="ARBA00067498"/>
    </source>
</evidence>
<evidence type="ECO:0000256" key="2">
    <source>
        <dbReference type="ARBA" id="ARBA00004418"/>
    </source>
</evidence>
<evidence type="ECO:0000259" key="10">
    <source>
        <dbReference type="SMART" id="SM01217"/>
    </source>
</evidence>
<dbReference type="EMBL" id="QBKR01000001">
    <property type="protein sequence ID" value="PTX64955.1"/>
    <property type="molecule type" value="Genomic_DNA"/>
</dbReference>
<dbReference type="PRINTS" id="PR00133">
    <property type="entry name" value="GLHYDRLASE3"/>
</dbReference>
<comment type="similarity">
    <text evidence="3">Belongs to the glycosyl hydrolase 3 family.</text>
</comment>
<comment type="subcellular location">
    <subcellularLocation>
        <location evidence="2">Periplasm</location>
    </subcellularLocation>
</comment>
<evidence type="ECO:0000256" key="1">
    <source>
        <dbReference type="ARBA" id="ARBA00000448"/>
    </source>
</evidence>
<dbReference type="Gene3D" id="3.20.20.300">
    <property type="entry name" value="Glycoside hydrolase, family 3, N-terminal domain"/>
    <property type="match status" value="1"/>
</dbReference>
<evidence type="ECO:0000313" key="12">
    <source>
        <dbReference type="Proteomes" id="UP000244240"/>
    </source>
</evidence>
<keyword evidence="5" id="KW-0732">Signal</keyword>
<dbReference type="PANTHER" id="PTHR30620:SF16">
    <property type="entry name" value="LYSOSOMAL BETA GLUCOSIDASE"/>
    <property type="match status" value="1"/>
</dbReference>
<dbReference type="Proteomes" id="UP000244240">
    <property type="component" value="Unassembled WGS sequence"/>
</dbReference>
<protein>
    <recommendedName>
        <fullName evidence="9">Periplasmic beta-glucosidase</fullName>
        <ecNumber evidence="4">3.2.1.21</ecNumber>
    </recommendedName>
</protein>
<dbReference type="InterPro" id="IPR036962">
    <property type="entry name" value="Glyco_hydro_3_N_sf"/>
</dbReference>